<reference evidence="1 2" key="1">
    <citation type="journal article" date="2019" name="Sci. Rep.">
        <title>Orb-weaving spider Araneus ventricosus genome elucidates the spidroin gene catalogue.</title>
        <authorList>
            <person name="Kono N."/>
            <person name="Nakamura H."/>
            <person name="Ohtoshi R."/>
            <person name="Moran D.A.P."/>
            <person name="Shinohara A."/>
            <person name="Yoshida Y."/>
            <person name="Fujiwara M."/>
            <person name="Mori M."/>
            <person name="Tomita M."/>
            <person name="Arakawa K."/>
        </authorList>
    </citation>
    <scope>NUCLEOTIDE SEQUENCE [LARGE SCALE GENOMIC DNA]</scope>
</reference>
<dbReference type="AlphaFoldDB" id="A0A4Y2GQL1"/>
<dbReference type="EMBL" id="BGPR01001489">
    <property type="protein sequence ID" value="GBM55191.1"/>
    <property type="molecule type" value="Genomic_DNA"/>
</dbReference>
<keyword evidence="2" id="KW-1185">Reference proteome</keyword>
<organism evidence="1 2">
    <name type="scientific">Araneus ventricosus</name>
    <name type="common">Orbweaver spider</name>
    <name type="synonym">Epeira ventricosa</name>
    <dbReference type="NCBI Taxonomy" id="182803"/>
    <lineage>
        <taxon>Eukaryota</taxon>
        <taxon>Metazoa</taxon>
        <taxon>Ecdysozoa</taxon>
        <taxon>Arthropoda</taxon>
        <taxon>Chelicerata</taxon>
        <taxon>Arachnida</taxon>
        <taxon>Araneae</taxon>
        <taxon>Araneomorphae</taxon>
        <taxon>Entelegynae</taxon>
        <taxon>Araneoidea</taxon>
        <taxon>Araneidae</taxon>
        <taxon>Araneus</taxon>
    </lineage>
</organism>
<evidence type="ECO:0000313" key="1">
    <source>
        <dbReference type="EMBL" id="GBM55191.1"/>
    </source>
</evidence>
<accession>A0A4Y2GQL1</accession>
<comment type="caution">
    <text evidence="1">The sequence shown here is derived from an EMBL/GenBank/DDBJ whole genome shotgun (WGS) entry which is preliminary data.</text>
</comment>
<dbReference type="Proteomes" id="UP000499080">
    <property type="component" value="Unassembled WGS sequence"/>
</dbReference>
<evidence type="ECO:0000313" key="2">
    <source>
        <dbReference type="Proteomes" id="UP000499080"/>
    </source>
</evidence>
<gene>
    <name evidence="1" type="ORF">AVEN_182143_1</name>
</gene>
<sequence>MSLVILTSRFEHGIFGRDLLILNPSRMMRATPELLPPSYHATRMVGRFAIDGGYNVHQTHIHDGLLTLETSGPKSEPNTRPPWPVLFVGSTTANAATEERKQHHVSGE</sequence>
<name>A0A4Y2GQL1_ARAVE</name>
<protein>
    <submittedName>
        <fullName evidence="1">Uncharacterized protein</fullName>
    </submittedName>
</protein>
<proteinExistence type="predicted"/>